<proteinExistence type="predicted"/>
<evidence type="ECO:0000313" key="1">
    <source>
        <dbReference type="EMBL" id="CCM65644.1"/>
    </source>
</evidence>
<gene>
    <name evidence="1" type="ORF">BN381_80174</name>
</gene>
<dbReference type="EMBL" id="CANL01000078">
    <property type="protein sequence ID" value="CCM65644.1"/>
    <property type="molecule type" value="Genomic_DNA"/>
</dbReference>
<dbReference type="Proteomes" id="UP000018291">
    <property type="component" value="Unassembled WGS sequence"/>
</dbReference>
<comment type="caution">
    <text evidence="1">The sequence shown here is derived from an EMBL/GenBank/DDBJ whole genome shotgun (WGS) entry which is preliminary data.</text>
</comment>
<organism evidence="1 2">
    <name type="scientific">Candidatus Neomicrothrix parvicella RN1</name>
    <dbReference type="NCBI Taxonomy" id="1229780"/>
    <lineage>
        <taxon>Bacteria</taxon>
        <taxon>Bacillati</taxon>
        <taxon>Actinomycetota</taxon>
        <taxon>Acidimicrobiia</taxon>
        <taxon>Acidimicrobiales</taxon>
        <taxon>Microthrixaceae</taxon>
        <taxon>Candidatus Neomicrothrix</taxon>
    </lineage>
</organism>
<dbReference type="HOGENOM" id="CLU_2328550_0_0_11"/>
<sequence>MPTESESSQPGGTDQETLAHHLGHLAADADDVMAMLTAHHAEGGDLHQDALAKTERLQSSLHDVIHALTRHEHLAMGSDDVWAMLSRKHDPKSDDPIK</sequence>
<dbReference type="AlphaFoldDB" id="R4Z3Y6"/>
<reference evidence="1 2" key="1">
    <citation type="journal article" date="2013" name="ISME J.">
        <title>Metabolic model for the filamentous 'Candidatus Microthrix parvicella' based on genomic and metagenomic analyses.</title>
        <authorList>
            <person name="Jon McIlroy S."/>
            <person name="Kristiansen R."/>
            <person name="Albertsen M."/>
            <person name="Michael Karst S."/>
            <person name="Rossetti S."/>
            <person name="Lund Nielsen J."/>
            <person name="Tandoi V."/>
            <person name="James Seviour R."/>
            <person name="Nielsen P.H."/>
        </authorList>
    </citation>
    <scope>NUCLEOTIDE SEQUENCE [LARGE SCALE GENOMIC DNA]</scope>
    <source>
        <strain evidence="1 2">RN1</strain>
    </source>
</reference>
<dbReference type="RefSeq" id="WP_012230550.1">
    <property type="nucleotide sequence ID" value="NZ_HG422565.1"/>
</dbReference>
<evidence type="ECO:0000313" key="2">
    <source>
        <dbReference type="Proteomes" id="UP000018291"/>
    </source>
</evidence>
<keyword evidence="2" id="KW-1185">Reference proteome</keyword>
<accession>R4Z3Y6</accession>
<name>R4Z3Y6_9ACTN</name>
<protein>
    <submittedName>
        <fullName evidence="1">Uncharacterized protein</fullName>
    </submittedName>
</protein>